<accession>A0ABT6JE08</accession>
<evidence type="ECO:0000313" key="3">
    <source>
        <dbReference type="Proteomes" id="UP001156831"/>
    </source>
</evidence>
<keyword evidence="1" id="KW-0812">Transmembrane</keyword>
<organism evidence="2 3">
    <name type="scientific">Luteimonas rhizosphaericola</name>
    <dbReference type="NCBI Taxonomy" id="3042024"/>
    <lineage>
        <taxon>Bacteria</taxon>
        <taxon>Pseudomonadati</taxon>
        <taxon>Pseudomonadota</taxon>
        <taxon>Gammaproteobacteria</taxon>
        <taxon>Lysobacterales</taxon>
        <taxon>Lysobacteraceae</taxon>
        <taxon>Luteimonas</taxon>
    </lineage>
</organism>
<protein>
    <recommendedName>
        <fullName evidence="4">Universal stress protein B</fullName>
    </recommendedName>
</protein>
<evidence type="ECO:0008006" key="4">
    <source>
        <dbReference type="Google" id="ProtNLM"/>
    </source>
</evidence>
<feature type="transmembrane region" description="Helical" evidence="1">
    <location>
        <begin position="88"/>
        <end position="112"/>
    </location>
</feature>
<dbReference type="EMBL" id="JARXRN010000001">
    <property type="protein sequence ID" value="MDH5828909.1"/>
    <property type="molecule type" value="Genomic_DNA"/>
</dbReference>
<sequence>MSSLFGYLCIVLIAIVLVLGIASRVTSTRFFKRLEKEEPSSTALFPSGASVAVGHASQPLPSARMRYLKNRRYRSLADPTLHLLGRRAWLLLITYAVAFIALVFSALLWGYFRANEP</sequence>
<keyword evidence="1" id="KW-0472">Membrane</keyword>
<name>A0ABT6JE08_9GAMM</name>
<evidence type="ECO:0000313" key="2">
    <source>
        <dbReference type="EMBL" id="MDH5828909.1"/>
    </source>
</evidence>
<evidence type="ECO:0000256" key="1">
    <source>
        <dbReference type="SAM" id="Phobius"/>
    </source>
</evidence>
<keyword evidence="3" id="KW-1185">Reference proteome</keyword>
<reference evidence="2 3" key="1">
    <citation type="submission" date="2023-04" db="EMBL/GenBank/DDBJ databases">
        <title>Luteimonas sp. M1R5S18.</title>
        <authorList>
            <person name="Sun J.-Q."/>
        </authorList>
    </citation>
    <scope>NUCLEOTIDE SEQUENCE [LARGE SCALE GENOMIC DNA]</scope>
    <source>
        <strain evidence="2 3">M1R5S18</strain>
    </source>
</reference>
<comment type="caution">
    <text evidence="2">The sequence shown here is derived from an EMBL/GenBank/DDBJ whole genome shotgun (WGS) entry which is preliminary data.</text>
</comment>
<dbReference type="RefSeq" id="WP_280598794.1">
    <property type="nucleotide sequence ID" value="NZ_JARXRN010000001.1"/>
</dbReference>
<dbReference type="Proteomes" id="UP001156831">
    <property type="component" value="Unassembled WGS sequence"/>
</dbReference>
<proteinExistence type="predicted"/>
<keyword evidence="1" id="KW-1133">Transmembrane helix</keyword>
<gene>
    <name evidence="2" type="ORF">QFW80_00020</name>
</gene>